<comment type="caution">
    <text evidence="5">The sequence shown here is derived from an EMBL/GenBank/DDBJ whole genome shotgun (WGS) entry which is preliminary data.</text>
</comment>
<dbReference type="SUPFAM" id="SSF54928">
    <property type="entry name" value="RNA-binding domain, RBD"/>
    <property type="match status" value="1"/>
</dbReference>
<dbReference type="InterPro" id="IPR032675">
    <property type="entry name" value="LRR_dom_sf"/>
</dbReference>
<dbReference type="Gene3D" id="3.80.10.10">
    <property type="entry name" value="Ribonuclease Inhibitor"/>
    <property type="match status" value="1"/>
</dbReference>
<dbReference type="GO" id="GO:0003723">
    <property type="term" value="F:RNA binding"/>
    <property type="evidence" value="ECO:0007669"/>
    <property type="project" value="InterPro"/>
</dbReference>
<dbReference type="PROSITE" id="PS51450">
    <property type="entry name" value="LRR"/>
    <property type="match status" value="1"/>
</dbReference>
<dbReference type="InterPro" id="IPR015245">
    <property type="entry name" value="Tap_RNA-bd"/>
</dbReference>
<dbReference type="Proteomes" id="UP001328107">
    <property type="component" value="Unassembled WGS sequence"/>
</dbReference>
<dbReference type="GO" id="GO:0005737">
    <property type="term" value="C:cytoplasm"/>
    <property type="evidence" value="ECO:0007669"/>
    <property type="project" value="InterPro"/>
</dbReference>
<dbReference type="EMBL" id="BTRK01000006">
    <property type="protein sequence ID" value="GMR58731.1"/>
    <property type="molecule type" value="Genomic_DNA"/>
</dbReference>
<dbReference type="InterPro" id="IPR030217">
    <property type="entry name" value="NXF_fam"/>
</dbReference>
<dbReference type="PANTHER" id="PTHR10662">
    <property type="entry name" value="NUCLEAR RNA EXPORT FACTOR"/>
    <property type="match status" value="1"/>
</dbReference>
<dbReference type="SUPFAM" id="SSF52058">
    <property type="entry name" value="L domain-like"/>
    <property type="match status" value="1"/>
</dbReference>
<keyword evidence="1" id="KW-0433">Leucine-rich repeat</keyword>
<dbReference type="AlphaFoldDB" id="A0AAN5D8E9"/>
<dbReference type="GO" id="GO:0005634">
    <property type="term" value="C:nucleus"/>
    <property type="evidence" value="ECO:0007669"/>
    <property type="project" value="TreeGrafter"/>
</dbReference>
<feature type="non-terminal residue" evidence="5">
    <location>
        <position position="1"/>
    </location>
</feature>
<proteinExistence type="predicted"/>
<keyword evidence="2" id="KW-0677">Repeat</keyword>
<evidence type="ECO:0000256" key="1">
    <source>
        <dbReference type="ARBA" id="ARBA00022614"/>
    </source>
</evidence>
<dbReference type="InterPro" id="IPR057125">
    <property type="entry name" value="NXF1/2/3/5-like_LRR"/>
</dbReference>
<dbReference type="FunFam" id="3.80.10.10:FF:000384">
    <property type="entry name" value="Nuclear RNA export factor 1"/>
    <property type="match status" value="1"/>
</dbReference>
<evidence type="ECO:0000313" key="5">
    <source>
        <dbReference type="EMBL" id="GMR58731.1"/>
    </source>
</evidence>
<sequence>TERETSVPLPSPFPIHFLHWFNMPIIRYPNPSTRPSSMMSRSLINRKQINGSRLPTQKLYKNPYKLDRRPIRPNSGPAKEFVSRVKIPHGAKYGAAFILSALSQEVENFLPMMSRMTGDEFTFFLRDKDSADAIRSMSGRIKHPKTGHKLTIFVNSTVAPWVPLKKEETEAIKKVIASRADQKTRALDLSEFATHEVFKKDDLMFSLTKSNVFLAVVEMIESDYSNINALSFKGNRIKYLEVASMLPFFAKNLKVLDLSDNQISSISELEKLKGIPLTTLFLENNPICEQYSKASDYLRFSPFPHPITDSFE</sequence>
<dbReference type="Gene3D" id="3.30.70.330">
    <property type="match status" value="1"/>
</dbReference>
<dbReference type="InterPro" id="IPR012677">
    <property type="entry name" value="Nucleotide-bd_a/b_plait_sf"/>
</dbReference>
<dbReference type="InterPro" id="IPR001611">
    <property type="entry name" value="Leu-rich_rpt"/>
</dbReference>
<gene>
    <name evidence="5" type="ORF">PMAYCL1PPCAC_28926</name>
</gene>
<dbReference type="InterPro" id="IPR035979">
    <property type="entry name" value="RBD_domain_sf"/>
</dbReference>
<accession>A0AAN5D8E9</accession>
<reference evidence="6" key="1">
    <citation type="submission" date="2022-10" db="EMBL/GenBank/DDBJ databases">
        <title>Genome assembly of Pristionchus species.</title>
        <authorList>
            <person name="Yoshida K."/>
            <person name="Sommer R.J."/>
        </authorList>
    </citation>
    <scope>NUCLEOTIDE SEQUENCE [LARGE SCALE GENOMIC DNA]</scope>
    <source>
        <strain evidence="6">RS5460</strain>
    </source>
</reference>
<name>A0AAN5D8E9_9BILA</name>
<dbReference type="SMART" id="SM00365">
    <property type="entry name" value="LRR_SD22"/>
    <property type="match status" value="1"/>
</dbReference>
<dbReference type="Pfam" id="PF09162">
    <property type="entry name" value="Tap-RNA_bind"/>
    <property type="match status" value="1"/>
</dbReference>
<evidence type="ECO:0000313" key="6">
    <source>
        <dbReference type="Proteomes" id="UP001328107"/>
    </source>
</evidence>
<dbReference type="GO" id="GO:0016973">
    <property type="term" value="P:poly(A)+ mRNA export from nucleus"/>
    <property type="evidence" value="ECO:0007669"/>
    <property type="project" value="TreeGrafter"/>
</dbReference>
<evidence type="ECO:0000256" key="2">
    <source>
        <dbReference type="ARBA" id="ARBA00022737"/>
    </source>
</evidence>
<feature type="domain" description="NXF1/2/3/5-like leucine-rich repeat" evidence="4">
    <location>
        <begin position="179"/>
        <end position="299"/>
    </location>
</feature>
<evidence type="ECO:0008006" key="7">
    <source>
        <dbReference type="Google" id="ProtNLM"/>
    </source>
</evidence>
<dbReference type="PANTHER" id="PTHR10662:SF22">
    <property type="entry name" value="NUCLEAR RNA EXPORT FACTOR 1"/>
    <property type="match status" value="1"/>
</dbReference>
<feature type="domain" description="Nuclear RNA export factor Tap RNA-binding" evidence="3">
    <location>
        <begin position="84"/>
        <end position="160"/>
    </location>
</feature>
<protein>
    <recommendedName>
        <fullName evidence="7">Nuclear RNA export factor Tap RNA-binding domain-containing protein</fullName>
    </recommendedName>
</protein>
<organism evidence="5 6">
    <name type="scientific">Pristionchus mayeri</name>
    <dbReference type="NCBI Taxonomy" id="1317129"/>
    <lineage>
        <taxon>Eukaryota</taxon>
        <taxon>Metazoa</taxon>
        <taxon>Ecdysozoa</taxon>
        <taxon>Nematoda</taxon>
        <taxon>Chromadorea</taxon>
        <taxon>Rhabditida</taxon>
        <taxon>Rhabditina</taxon>
        <taxon>Diplogasteromorpha</taxon>
        <taxon>Diplogasteroidea</taxon>
        <taxon>Neodiplogasteridae</taxon>
        <taxon>Pristionchus</taxon>
    </lineage>
</organism>
<evidence type="ECO:0000259" key="4">
    <source>
        <dbReference type="Pfam" id="PF24048"/>
    </source>
</evidence>
<evidence type="ECO:0000259" key="3">
    <source>
        <dbReference type="Pfam" id="PF09162"/>
    </source>
</evidence>
<dbReference type="Pfam" id="PF24048">
    <property type="entry name" value="LRR_NXF1-5"/>
    <property type="match status" value="1"/>
</dbReference>
<keyword evidence="6" id="KW-1185">Reference proteome</keyword>